<dbReference type="PANTHER" id="PTHR12589:SF8">
    <property type="entry name" value="6-CARBOXY-5,6,7,8-TETRAHYDROPTERIN SYNTHASE"/>
    <property type="match status" value="1"/>
</dbReference>
<dbReference type="UniPathway" id="UPA00391"/>
<keyword evidence="5" id="KW-0671">Queuosine biosynthesis</keyword>
<feature type="active site" description="Charge relay system" evidence="6">
    <location>
        <position position="114"/>
    </location>
</feature>
<reference evidence="8 9" key="1">
    <citation type="submission" date="2019-03" db="EMBL/GenBank/DDBJ databases">
        <title>Genomic Encyclopedia of Type Strains, Phase IV (KMG-IV): sequencing the most valuable type-strain genomes for metagenomic binning, comparative biology and taxonomic classification.</title>
        <authorList>
            <person name="Goeker M."/>
        </authorList>
    </citation>
    <scope>NUCLEOTIDE SEQUENCE [LARGE SCALE GENOMIC DNA]</scope>
    <source>
        <strain evidence="8 9">DSM 11170</strain>
    </source>
</reference>
<dbReference type="AlphaFoldDB" id="A0A4R2S7P2"/>
<dbReference type="Gene3D" id="3.30.479.10">
    <property type="entry name" value="6-pyruvoyl tetrahydropterin synthase/QueD"/>
    <property type="match status" value="1"/>
</dbReference>
<evidence type="ECO:0000256" key="5">
    <source>
        <dbReference type="PIRNR" id="PIRNR006113"/>
    </source>
</evidence>
<sequence length="132" mass="15118">MYELIVQSHFDAAHFLRDYPGKCANVHGHTWQVELAVGGTQLDSLGILVDFYQLKTQLNKVCDSLDHRMINEQEPFLTQNPTAENLSRYFYESLTAWLKTAYPGNVVRYVRVWESPKASVRYIPEGAEGLIP</sequence>
<dbReference type="Pfam" id="PF01242">
    <property type="entry name" value="PTPS"/>
    <property type="match status" value="1"/>
</dbReference>
<keyword evidence="9" id="KW-1185">Reference proteome</keyword>
<evidence type="ECO:0000256" key="1">
    <source>
        <dbReference type="ARBA" id="ARBA00005061"/>
    </source>
</evidence>
<evidence type="ECO:0000313" key="9">
    <source>
        <dbReference type="Proteomes" id="UP000294813"/>
    </source>
</evidence>
<dbReference type="PIRSF" id="PIRSF006113">
    <property type="entry name" value="PTP_synth"/>
    <property type="match status" value="1"/>
</dbReference>
<accession>A0A4R2S7P2</accession>
<protein>
    <recommendedName>
        <fullName evidence="3 5">6-carboxy-5,6,7,8-tetrahydropterin synthase</fullName>
        <ecNumber evidence="5">4.-.-.-</ecNumber>
    </recommendedName>
</protein>
<dbReference type="OrthoDB" id="9804698at2"/>
<dbReference type="InterPro" id="IPR038418">
    <property type="entry name" value="6-PTP_synth/QueD_sf"/>
</dbReference>
<evidence type="ECO:0000256" key="6">
    <source>
        <dbReference type="PIRSR" id="PIRSR006113-1"/>
    </source>
</evidence>
<keyword evidence="5 7" id="KW-0479">Metal-binding</keyword>
<comment type="caution">
    <text evidence="8">The sequence shown here is derived from an EMBL/GenBank/DDBJ whole genome shotgun (WGS) entry which is preliminary data.</text>
</comment>
<comment type="cofactor">
    <cofactor evidence="5 7">
        <name>Zn(2+)</name>
        <dbReference type="ChEBI" id="CHEBI:29105"/>
    </cofactor>
    <text evidence="5 7">Binds 1 zinc ion per subunit.</text>
</comment>
<comment type="similarity">
    <text evidence="2 5">Belongs to the PTPS family. QueD subfamily.</text>
</comment>
<evidence type="ECO:0000256" key="4">
    <source>
        <dbReference type="ARBA" id="ARBA00048807"/>
    </source>
</evidence>
<feature type="active site" description="Charge relay system" evidence="6">
    <location>
        <position position="67"/>
    </location>
</feature>
<dbReference type="EC" id="4.-.-.-" evidence="5"/>
<dbReference type="EMBL" id="SLXT01000005">
    <property type="protein sequence ID" value="TCP67255.1"/>
    <property type="molecule type" value="Genomic_DNA"/>
</dbReference>
<comment type="pathway">
    <text evidence="1 5">Purine metabolism; 7-cyano-7-deazaguanine biosynthesis.</text>
</comment>
<organism evidence="8 9">
    <name type="scientific">Heliophilum fasciatum</name>
    <dbReference type="NCBI Taxonomy" id="35700"/>
    <lineage>
        <taxon>Bacteria</taxon>
        <taxon>Bacillati</taxon>
        <taxon>Bacillota</taxon>
        <taxon>Clostridia</taxon>
        <taxon>Eubacteriales</taxon>
        <taxon>Heliobacteriaceae</taxon>
        <taxon>Heliophilum</taxon>
    </lineage>
</organism>
<dbReference type="GO" id="GO:0070497">
    <property type="term" value="F:6-carboxytetrahydropterin synthase activity"/>
    <property type="evidence" value="ECO:0007669"/>
    <property type="project" value="UniProtKB-EC"/>
</dbReference>
<dbReference type="Proteomes" id="UP000294813">
    <property type="component" value="Unassembled WGS sequence"/>
</dbReference>
<comment type="catalytic activity">
    <reaction evidence="4 5">
        <text>7,8-dihydroneopterin 3'-triphosphate + H2O = 6-carboxy-5,6,7,8-tetrahydropterin + triphosphate + acetaldehyde + 2 H(+)</text>
        <dbReference type="Rhea" id="RHEA:27966"/>
        <dbReference type="ChEBI" id="CHEBI:15343"/>
        <dbReference type="ChEBI" id="CHEBI:15377"/>
        <dbReference type="ChEBI" id="CHEBI:15378"/>
        <dbReference type="ChEBI" id="CHEBI:18036"/>
        <dbReference type="ChEBI" id="CHEBI:58462"/>
        <dbReference type="ChEBI" id="CHEBI:61032"/>
        <dbReference type="EC" id="4.1.2.50"/>
    </reaction>
</comment>
<dbReference type="RefSeq" id="WP_131918506.1">
    <property type="nucleotide sequence ID" value="NZ_JAOQNU010000005.1"/>
</dbReference>
<evidence type="ECO:0000256" key="7">
    <source>
        <dbReference type="PIRSR" id="PIRSR006113-2"/>
    </source>
</evidence>
<keyword evidence="5" id="KW-0456">Lyase</keyword>
<feature type="binding site" evidence="7">
    <location>
        <position position="14"/>
    </location>
    <ligand>
        <name>Zn(2+)</name>
        <dbReference type="ChEBI" id="CHEBI:29105"/>
    </ligand>
</feature>
<evidence type="ECO:0000256" key="2">
    <source>
        <dbReference type="ARBA" id="ARBA00008900"/>
    </source>
</evidence>
<feature type="active site" description="Proton acceptor" evidence="6">
    <location>
        <position position="23"/>
    </location>
</feature>
<feature type="binding site" evidence="7">
    <location>
        <position position="27"/>
    </location>
    <ligand>
        <name>Zn(2+)</name>
        <dbReference type="ChEBI" id="CHEBI:29105"/>
    </ligand>
</feature>
<dbReference type="SUPFAM" id="SSF55620">
    <property type="entry name" value="Tetrahydrobiopterin biosynthesis enzymes-like"/>
    <property type="match status" value="1"/>
</dbReference>
<dbReference type="GO" id="GO:0046872">
    <property type="term" value="F:metal ion binding"/>
    <property type="evidence" value="ECO:0007669"/>
    <property type="project" value="UniProtKB-KW"/>
</dbReference>
<keyword evidence="5 7" id="KW-0862">Zinc</keyword>
<dbReference type="PANTHER" id="PTHR12589">
    <property type="entry name" value="PYRUVOYL TETRAHYDROBIOPTERIN SYNTHASE"/>
    <property type="match status" value="1"/>
</dbReference>
<proteinExistence type="inferred from homology"/>
<gene>
    <name evidence="8" type="ORF">EDD73_105153</name>
</gene>
<evidence type="ECO:0000313" key="8">
    <source>
        <dbReference type="EMBL" id="TCP67255.1"/>
    </source>
</evidence>
<evidence type="ECO:0000256" key="3">
    <source>
        <dbReference type="ARBA" id="ARBA00018141"/>
    </source>
</evidence>
<feature type="binding site" evidence="7">
    <location>
        <position position="29"/>
    </location>
    <ligand>
        <name>Zn(2+)</name>
        <dbReference type="ChEBI" id="CHEBI:29105"/>
    </ligand>
</feature>
<dbReference type="NCBIfam" id="TIGR03367">
    <property type="entry name" value="queuosine_QueD"/>
    <property type="match status" value="1"/>
</dbReference>
<dbReference type="InterPro" id="IPR007115">
    <property type="entry name" value="6-PTP_synth/QueD"/>
</dbReference>
<name>A0A4R2S7P2_9FIRM</name>
<dbReference type="GO" id="GO:0008616">
    <property type="term" value="P:tRNA queuosine(34) biosynthetic process"/>
    <property type="evidence" value="ECO:0007669"/>
    <property type="project" value="UniProtKB-KW"/>
</dbReference>